<dbReference type="GO" id="GO:0006313">
    <property type="term" value="P:DNA transposition"/>
    <property type="evidence" value="ECO:0007669"/>
    <property type="project" value="InterPro"/>
</dbReference>
<evidence type="ECO:0000256" key="1">
    <source>
        <dbReference type="ARBA" id="ARBA00022578"/>
    </source>
</evidence>
<sequence length="381" mass="43601">MSHCWPESIAFREIPLVSETRICPVCGGVLRISKHRKRRLYTLDGPVCLILKRLRCANDDCTNSGTFGPEQEADYALPRWLIGWDVFCWVGHRRFARHWAIPQIRKELEDSYGIRLSDDAIEDYTDQYQTMVAAYWQDMKQLDERYADTDEVILSIDGLQPEKGHETLYVVRELTHRRVLFAEPLLSSASEEIRRLIVRAKELAQTMNKRVVLWMSDKQDGFVKCIADEFPGVPHRYCENHFFRDLAKPVLEMDSTAKKKMRSKIRGLRAIERKILDAGNGLADQKTLPDADGEVTESPPRDEFLGEGGSIVLDYCSVVRGILNDNHGGPQRPPGIRMLDALNEVSRSLNRLKKPPHGSHVHDLLVRLNGCIEKGVWGQQE</sequence>
<keyword evidence="2" id="KW-0238">DNA-binding</keyword>
<protein>
    <recommendedName>
        <fullName evidence="5">MULE transposase domain-containing protein</fullName>
    </recommendedName>
</protein>
<comment type="caution">
    <text evidence="4">The sequence shown here is derived from an EMBL/GenBank/DDBJ whole genome shotgun (WGS) entry which is preliminary data.</text>
</comment>
<organism evidence="4">
    <name type="scientific">marine sediment metagenome</name>
    <dbReference type="NCBI Taxonomy" id="412755"/>
    <lineage>
        <taxon>unclassified sequences</taxon>
        <taxon>metagenomes</taxon>
        <taxon>ecological metagenomes</taxon>
    </lineage>
</organism>
<name>A0A0F9CQP9_9ZZZZ</name>
<evidence type="ECO:0008006" key="5">
    <source>
        <dbReference type="Google" id="ProtNLM"/>
    </source>
</evidence>
<dbReference type="Pfam" id="PF00872">
    <property type="entry name" value="Transposase_mut"/>
    <property type="match status" value="1"/>
</dbReference>
<gene>
    <name evidence="4" type="ORF">LCGC14_2372290</name>
</gene>
<dbReference type="AlphaFoldDB" id="A0A0F9CQP9"/>
<accession>A0A0F9CQP9</accession>
<evidence type="ECO:0000256" key="3">
    <source>
        <dbReference type="ARBA" id="ARBA00023172"/>
    </source>
</evidence>
<reference evidence="4" key="1">
    <citation type="journal article" date="2015" name="Nature">
        <title>Complex archaea that bridge the gap between prokaryotes and eukaryotes.</title>
        <authorList>
            <person name="Spang A."/>
            <person name="Saw J.H."/>
            <person name="Jorgensen S.L."/>
            <person name="Zaremba-Niedzwiedzka K."/>
            <person name="Martijn J."/>
            <person name="Lind A.E."/>
            <person name="van Eijk R."/>
            <person name="Schleper C."/>
            <person name="Guy L."/>
            <person name="Ettema T.J."/>
        </authorList>
    </citation>
    <scope>NUCLEOTIDE SEQUENCE</scope>
</reference>
<dbReference type="GO" id="GO:0004803">
    <property type="term" value="F:transposase activity"/>
    <property type="evidence" value="ECO:0007669"/>
    <property type="project" value="InterPro"/>
</dbReference>
<evidence type="ECO:0000256" key="2">
    <source>
        <dbReference type="ARBA" id="ARBA00023125"/>
    </source>
</evidence>
<dbReference type="GO" id="GO:0003677">
    <property type="term" value="F:DNA binding"/>
    <property type="evidence" value="ECO:0007669"/>
    <property type="project" value="UniProtKB-KW"/>
</dbReference>
<evidence type="ECO:0000313" key="4">
    <source>
        <dbReference type="EMBL" id="KKL28722.1"/>
    </source>
</evidence>
<feature type="non-terminal residue" evidence="4">
    <location>
        <position position="381"/>
    </location>
</feature>
<proteinExistence type="predicted"/>
<dbReference type="InterPro" id="IPR001207">
    <property type="entry name" value="Transposase_mutator"/>
</dbReference>
<keyword evidence="1" id="KW-0815">Transposition</keyword>
<keyword evidence="3" id="KW-0233">DNA recombination</keyword>
<dbReference type="EMBL" id="LAZR01034995">
    <property type="protein sequence ID" value="KKL28722.1"/>
    <property type="molecule type" value="Genomic_DNA"/>
</dbReference>